<evidence type="ECO:0000313" key="2">
    <source>
        <dbReference type="EMBL" id="KAK7097942.1"/>
    </source>
</evidence>
<keyword evidence="3" id="KW-1185">Reference proteome</keyword>
<evidence type="ECO:0000256" key="1">
    <source>
        <dbReference type="SAM" id="SignalP"/>
    </source>
</evidence>
<evidence type="ECO:0000313" key="3">
    <source>
        <dbReference type="Proteomes" id="UP001374579"/>
    </source>
</evidence>
<gene>
    <name evidence="2" type="ORF">V1264_004846</name>
</gene>
<protein>
    <recommendedName>
        <fullName evidence="4">Carboxypeptidase inhibitor</fullName>
    </recommendedName>
</protein>
<reference evidence="2 3" key="1">
    <citation type="submission" date="2024-02" db="EMBL/GenBank/DDBJ databases">
        <title>Chromosome-scale genome assembly of the rough periwinkle Littorina saxatilis.</title>
        <authorList>
            <person name="De Jode A."/>
            <person name="Faria R."/>
            <person name="Formenti G."/>
            <person name="Sims Y."/>
            <person name="Smith T.P."/>
            <person name="Tracey A."/>
            <person name="Wood J.M.D."/>
            <person name="Zagrodzka Z.B."/>
            <person name="Johannesson K."/>
            <person name="Butlin R.K."/>
            <person name="Leder E.H."/>
        </authorList>
    </citation>
    <scope>NUCLEOTIDE SEQUENCE [LARGE SCALE GENOMIC DNA]</scope>
    <source>
        <strain evidence="2">Snail1</strain>
        <tissue evidence="2">Muscle</tissue>
    </source>
</reference>
<dbReference type="Proteomes" id="UP001374579">
    <property type="component" value="Unassembled WGS sequence"/>
</dbReference>
<name>A0AAN9B2X0_9CAEN</name>
<proteinExistence type="predicted"/>
<evidence type="ECO:0008006" key="4">
    <source>
        <dbReference type="Google" id="ProtNLM"/>
    </source>
</evidence>
<sequence>MIKMLLFATVAVVFIISLVDGASDSSCLFQAGYCTTSSGCRSGYYYQYGLCSGAKRCCVQRGSGGDSHCTIRNGLCIPKSYGICTGKMAYYESGLCSGAADRQCCLLQYKD</sequence>
<comment type="caution">
    <text evidence="2">The sequence shown here is derived from an EMBL/GenBank/DDBJ whole genome shotgun (WGS) entry which is preliminary data.</text>
</comment>
<feature type="signal peptide" evidence="1">
    <location>
        <begin position="1"/>
        <end position="21"/>
    </location>
</feature>
<feature type="chain" id="PRO_5042889346" description="Carboxypeptidase inhibitor" evidence="1">
    <location>
        <begin position="22"/>
        <end position="111"/>
    </location>
</feature>
<accession>A0AAN9B2X0</accession>
<dbReference type="EMBL" id="JBAMIC010000013">
    <property type="protein sequence ID" value="KAK7097942.1"/>
    <property type="molecule type" value="Genomic_DNA"/>
</dbReference>
<organism evidence="2 3">
    <name type="scientific">Littorina saxatilis</name>
    <dbReference type="NCBI Taxonomy" id="31220"/>
    <lineage>
        <taxon>Eukaryota</taxon>
        <taxon>Metazoa</taxon>
        <taxon>Spiralia</taxon>
        <taxon>Lophotrochozoa</taxon>
        <taxon>Mollusca</taxon>
        <taxon>Gastropoda</taxon>
        <taxon>Caenogastropoda</taxon>
        <taxon>Littorinimorpha</taxon>
        <taxon>Littorinoidea</taxon>
        <taxon>Littorinidae</taxon>
        <taxon>Littorina</taxon>
    </lineage>
</organism>
<keyword evidence="1" id="KW-0732">Signal</keyword>
<dbReference type="AlphaFoldDB" id="A0AAN9B2X0"/>